<dbReference type="InterPro" id="IPR049557">
    <property type="entry name" value="Transketolase_CS"/>
</dbReference>
<dbReference type="InterPro" id="IPR033247">
    <property type="entry name" value="Transketolase_fam"/>
</dbReference>
<dbReference type="GO" id="GO:0005829">
    <property type="term" value="C:cytosol"/>
    <property type="evidence" value="ECO:0007669"/>
    <property type="project" value="TreeGrafter"/>
</dbReference>
<evidence type="ECO:0000256" key="5">
    <source>
        <dbReference type="ARBA" id="ARBA00011738"/>
    </source>
</evidence>
<comment type="cofactor">
    <cofactor evidence="2">
        <name>Mn(2+)</name>
        <dbReference type="ChEBI" id="CHEBI:29035"/>
    </cofactor>
</comment>
<evidence type="ECO:0000256" key="10">
    <source>
        <dbReference type="ARBA" id="ARBA00022842"/>
    </source>
</evidence>
<evidence type="ECO:0000256" key="11">
    <source>
        <dbReference type="ARBA" id="ARBA00023052"/>
    </source>
</evidence>
<dbReference type="CDD" id="cd02012">
    <property type="entry name" value="TPP_TK"/>
    <property type="match status" value="1"/>
</dbReference>
<evidence type="ECO:0000256" key="3">
    <source>
        <dbReference type="ARBA" id="ARBA00001941"/>
    </source>
</evidence>
<dbReference type="Proteomes" id="UP000253934">
    <property type="component" value="Unassembled WGS sequence"/>
</dbReference>
<feature type="binding site" evidence="15">
    <location>
        <position position="275"/>
    </location>
    <ligand>
        <name>substrate</name>
    </ligand>
</feature>
<dbReference type="InterPro" id="IPR005474">
    <property type="entry name" value="Transketolase_N"/>
</dbReference>
<dbReference type="SUPFAM" id="SSF52922">
    <property type="entry name" value="TK C-terminal domain-like"/>
    <property type="match status" value="1"/>
</dbReference>
<dbReference type="EC" id="2.2.1.1" evidence="6 13"/>
<evidence type="ECO:0000256" key="7">
    <source>
        <dbReference type="ARBA" id="ARBA00022679"/>
    </source>
</evidence>
<comment type="caution">
    <text evidence="21">The sequence shown here is derived from an EMBL/GenBank/DDBJ whole genome shotgun (WGS) entry which is preliminary data.</text>
</comment>
<gene>
    <name evidence="21" type="primary">tkt</name>
    <name evidence="21" type="ORF">DCC88_07120</name>
</gene>
<evidence type="ECO:0000313" key="21">
    <source>
        <dbReference type="EMBL" id="RDB36056.1"/>
    </source>
</evidence>
<feature type="domain" description="Transketolase-like pyrimidine-binding" evidence="20">
    <location>
        <begin position="371"/>
        <end position="542"/>
    </location>
</feature>
<dbReference type="CDD" id="cd07033">
    <property type="entry name" value="TPP_PYR_DXS_TK_like"/>
    <property type="match status" value="1"/>
</dbReference>
<dbReference type="InterPro" id="IPR055152">
    <property type="entry name" value="Transketolase-like_C_2"/>
</dbReference>
<dbReference type="Pfam" id="PF00456">
    <property type="entry name" value="Transketolase_N"/>
    <property type="match status" value="1"/>
</dbReference>
<dbReference type="AlphaFoldDB" id="A0A369KXZ8"/>
<protein>
    <recommendedName>
        <fullName evidence="6 13">Transketolase</fullName>
        <ecNumber evidence="6 13">2.2.1.1</ecNumber>
    </recommendedName>
</protein>
<evidence type="ECO:0000256" key="6">
    <source>
        <dbReference type="ARBA" id="ARBA00013152"/>
    </source>
</evidence>
<dbReference type="Gene3D" id="3.40.50.970">
    <property type="match status" value="2"/>
</dbReference>
<dbReference type="Pfam" id="PF22613">
    <property type="entry name" value="Transketolase_C_1"/>
    <property type="match status" value="1"/>
</dbReference>
<feature type="binding site" evidence="15">
    <location>
        <position position="401"/>
    </location>
    <ligand>
        <name>substrate</name>
    </ligand>
</feature>
<feature type="binding site" evidence="15">
    <location>
        <position position="537"/>
    </location>
    <ligand>
        <name>substrate</name>
    </ligand>
</feature>
<evidence type="ECO:0000256" key="16">
    <source>
        <dbReference type="PIRSR" id="PIRSR605478-3"/>
    </source>
</evidence>
<dbReference type="SMART" id="SM00861">
    <property type="entry name" value="Transket_pyr"/>
    <property type="match status" value="1"/>
</dbReference>
<dbReference type="PROSITE" id="PS00801">
    <property type="entry name" value="TRANSKETOLASE_1"/>
    <property type="match status" value="1"/>
</dbReference>
<evidence type="ECO:0000256" key="1">
    <source>
        <dbReference type="ARBA" id="ARBA00001913"/>
    </source>
</evidence>
<comment type="cofactor">
    <cofactor evidence="16">
        <name>thiamine diphosphate</name>
        <dbReference type="ChEBI" id="CHEBI:58937"/>
    </cofactor>
    <text evidence="16">Binds 1 thiamine pyrophosphate per subunit. During the reaction, the substrate forms a covalent intermediate with the cofactor.</text>
</comment>
<feature type="binding site" evidence="16">
    <location>
        <position position="165"/>
    </location>
    <ligand>
        <name>thiamine diphosphate</name>
        <dbReference type="ChEBI" id="CHEBI:58937"/>
    </ligand>
</feature>
<feature type="binding site" evidence="17">
    <location>
        <position position="194"/>
    </location>
    <ligand>
        <name>Mg(2+)</name>
        <dbReference type="ChEBI" id="CHEBI:18420"/>
    </ligand>
</feature>
<name>A0A369KXZ8_9BACT</name>
<evidence type="ECO:0000256" key="19">
    <source>
        <dbReference type="RuleBase" id="RU004996"/>
    </source>
</evidence>
<dbReference type="PANTHER" id="PTHR43522:SF2">
    <property type="entry name" value="TRANSKETOLASE 1-RELATED"/>
    <property type="match status" value="1"/>
</dbReference>
<dbReference type="PROSITE" id="PS00802">
    <property type="entry name" value="TRANSKETOLASE_2"/>
    <property type="match status" value="1"/>
</dbReference>
<evidence type="ECO:0000256" key="2">
    <source>
        <dbReference type="ARBA" id="ARBA00001936"/>
    </source>
</evidence>
<dbReference type="InterPro" id="IPR009014">
    <property type="entry name" value="Transketo_C/PFOR_II"/>
</dbReference>
<evidence type="ECO:0000256" key="12">
    <source>
        <dbReference type="ARBA" id="ARBA00049473"/>
    </source>
</evidence>
<evidence type="ECO:0000256" key="17">
    <source>
        <dbReference type="PIRSR" id="PIRSR605478-4"/>
    </source>
</evidence>
<accession>A0A369KXZ8</accession>
<dbReference type="NCBIfam" id="TIGR00232">
    <property type="entry name" value="tktlase_bact"/>
    <property type="match status" value="1"/>
</dbReference>
<keyword evidence="9 19" id="KW-0106">Calcium</keyword>
<dbReference type="InterPro" id="IPR005475">
    <property type="entry name" value="Transketolase-like_Pyr-bd"/>
</dbReference>
<dbReference type="FunFam" id="3.40.50.970:FF:000004">
    <property type="entry name" value="Transketolase"/>
    <property type="match status" value="1"/>
</dbReference>
<feature type="binding site" evidence="15">
    <location>
        <position position="478"/>
    </location>
    <ligand>
        <name>substrate</name>
    </ligand>
</feature>
<comment type="similarity">
    <text evidence="4 19">Belongs to the transketolase family.</text>
</comment>
<dbReference type="InterPro" id="IPR020826">
    <property type="entry name" value="Transketolase_BS"/>
</dbReference>
<comment type="cofactor">
    <cofactor evidence="1">
        <name>Ca(2+)</name>
        <dbReference type="ChEBI" id="CHEBI:29108"/>
    </cofactor>
</comment>
<evidence type="ECO:0000256" key="14">
    <source>
        <dbReference type="PIRSR" id="PIRSR605478-1"/>
    </source>
</evidence>
<dbReference type="FunFam" id="3.40.50.970:FF:000045">
    <property type="entry name" value="Transketolase"/>
    <property type="match status" value="1"/>
</dbReference>
<comment type="cofactor">
    <cofactor evidence="17">
        <name>Mg(2+)</name>
        <dbReference type="ChEBI" id="CHEBI:18420"/>
    </cofactor>
    <text evidence="17">Binds 1 Mg(2+) ion per subunit. Can also utilize other divalent metal cations, such as Ca(2+), Mn(2+) and Co(2+).</text>
</comment>
<feature type="active site" description="Proton donor" evidence="14">
    <location>
        <position position="428"/>
    </location>
</feature>
<proteinExistence type="inferred from homology"/>
<dbReference type="GO" id="GO:0006098">
    <property type="term" value="P:pentose-phosphate shunt"/>
    <property type="evidence" value="ECO:0007669"/>
    <property type="project" value="TreeGrafter"/>
</dbReference>
<dbReference type="Pfam" id="PF02779">
    <property type="entry name" value="Transket_pyr"/>
    <property type="match status" value="1"/>
</dbReference>
<feature type="binding site" evidence="16">
    <location>
        <begin position="123"/>
        <end position="125"/>
    </location>
    <ligand>
        <name>thiamine diphosphate</name>
        <dbReference type="ChEBI" id="CHEBI:58937"/>
    </ligand>
</feature>
<feature type="binding site" evidence="17">
    <location>
        <position position="196"/>
    </location>
    <ligand>
        <name>Mg(2+)</name>
        <dbReference type="ChEBI" id="CHEBI:18420"/>
    </ligand>
</feature>
<comment type="subunit">
    <text evidence="5 19">Homodimer.</text>
</comment>
<organism evidence="21 22">
    <name type="scientific">Spirobacillus cienkowskii</name>
    <dbReference type="NCBI Taxonomy" id="495820"/>
    <lineage>
        <taxon>Bacteria</taxon>
        <taxon>Pseudomonadati</taxon>
        <taxon>Bdellovibrionota</taxon>
        <taxon>Oligoflexia</taxon>
        <taxon>Silvanigrellales</taxon>
        <taxon>Spirobacillus</taxon>
    </lineage>
</organism>
<feature type="binding site" evidence="15">
    <location>
        <position position="374"/>
    </location>
    <ligand>
        <name>substrate</name>
    </ligand>
</feature>
<evidence type="ECO:0000256" key="4">
    <source>
        <dbReference type="ARBA" id="ARBA00007131"/>
    </source>
</evidence>
<feature type="site" description="Important for catalytic activity" evidence="18">
    <location>
        <position position="35"/>
    </location>
</feature>
<feature type="binding site" evidence="16">
    <location>
        <position position="75"/>
    </location>
    <ligand>
        <name>thiamine diphosphate</name>
        <dbReference type="ChEBI" id="CHEBI:58937"/>
    </ligand>
</feature>
<dbReference type="Gene3D" id="3.40.50.920">
    <property type="match status" value="1"/>
</dbReference>
<dbReference type="GO" id="GO:0046872">
    <property type="term" value="F:metal ion binding"/>
    <property type="evidence" value="ECO:0007669"/>
    <property type="project" value="UniProtKB-KW"/>
</dbReference>
<keyword evidence="22" id="KW-1185">Reference proteome</keyword>
<comment type="cofactor">
    <cofactor evidence="3">
        <name>Co(2+)</name>
        <dbReference type="ChEBI" id="CHEBI:48828"/>
    </cofactor>
</comment>
<feature type="binding site" evidence="16">
    <location>
        <position position="275"/>
    </location>
    <ligand>
        <name>thiamine diphosphate</name>
        <dbReference type="ChEBI" id="CHEBI:58937"/>
    </ligand>
</feature>
<comment type="cofactor">
    <cofactor evidence="19">
        <name>Mg(2+)</name>
        <dbReference type="ChEBI" id="CHEBI:18420"/>
    </cofactor>
    <cofactor evidence="19">
        <name>Ca(2+)</name>
        <dbReference type="ChEBI" id="CHEBI:29108"/>
    </cofactor>
    <cofactor evidence="19">
        <name>Mn(2+)</name>
        <dbReference type="ChEBI" id="CHEBI:29035"/>
    </cofactor>
    <cofactor evidence="19">
        <name>Co(2+)</name>
        <dbReference type="ChEBI" id="CHEBI:48828"/>
    </cofactor>
    <text evidence="19">Binds 1 Mg(2+) ion per subunit. Can also utilize other divalent metal cations, such as Ca(2+), Mn(2+) and Co(2+).</text>
</comment>
<dbReference type="PANTHER" id="PTHR43522">
    <property type="entry name" value="TRANSKETOLASE"/>
    <property type="match status" value="1"/>
</dbReference>
<keyword evidence="8 17" id="KW-0479">Metal-binding</keyword>
<evidence type="ECO:0000259" key="20">
    <source>
        <dbReference type="SMART" id="SM00861"/>
    </source>
</evidence>
<evidence type="ECO:0000256" key="15">
    <source>
        <dbReference type="PIRSR" id="PIRSR605478-2"/>
    </source>
</evidence>
<comment type="catalytic activity">
    <reaction evidence="12 19">
        <text>D-sedoheptulose 7-phosphate + D-glyceraldehyde 3-phosphate = aldehydo-D-ribose 5-phosphate + D-xylulose 5-phosphate</text>
        <dbReference type="Rhea" id="RHEA:10508"/>
        <dbReference type="ChEBI" id="CHEBI:57483"/>
        <dbReference type="ChEBI" id="CHEBI:57737"/>
        <dbReference type="ChEBI" id="CHEBI:58273"/>
        <dbReference type="ChEBI" id="CHEBI:59776"/>
        <dbReference type="EC" id="2.2.1.1"/>
    </reaction>
</comment>
<feature type="binding site" evidence="16">
    <location>
        <position position="454"/>
    </location>
    <ligand>
        <name>thiamine diphosphate</name>
        <dbReference type="ChEBI" id="CHEBI:58937"/>
    </ligand>
</feature>
<reference evidence="21" key="1">
    <citation type="submission" date="2018-04" db="EMBL/GenBank/DDBJ databases">
        <title>Draft genome sequence of the Candidatus Spirobacillus cienkowskii, a pathogen of freshwater Daphnia species, reconstructed from hemolymph metagenomic reads.</title>
        <authorList>
            <person name="Bresciani L."/>
            <person name="Lemos L.N."/>
            <person name="Wale N."/>
            <person name="Lin J.Y."/>
            <person name="Fernandes G.R."/>
            <person name="Duffy M.A."/>
            <person name="Rodrigues J.M."/>
        </authorList>
    </citation>
    <scope>NUCLEOTIDE SEQUENCE [LARGE SCALE GENOMIC DNA]</scope>
    <source>
        <strain evidence="21">Binning01</strain>
    </source>
</reference>
<keyword evidence="10 17" id="KW-0460">Magnesium</keyword>
<keyword evidence="7 19" id="KW-0808">Transferase</keyword>
<dbReference type="GO" id="GO:0004802">
    <property type="term" value="F:transketolase activity"/>
    <property type="evidence" value="ECO:0007669"/>
    <property type="project" value="UniProtKB-UniRule"/>
</dbReference>
<keyword evidence="11 16" id="KW-0786">Thiamine pyrophosphate</keyword>
<sequence length="695" mass="76076">MLSNFVSKHKKELENIALAVRLLSMDAVLKAKSGHIGLPLGGAEMGTLLYFAVMRHDPQNPQWLNRDRFVLSAGHGSMLQYSLLHLSGYKLPIEEIIQFRQIGSLTPGHPEFGHTPGIECTTGPLGQGISHAVGMALAERMLAARFNSQHHQLIEHNTFVIAGDGCLMEGVSSEASSFAGHLKLNKLITLYDANNITIDGTIDISFSENVAQRYEAYGWNVLYANGNNFDSLSQAMETALTNANRPQGETGPTLIICKTIPGKGSPKWEGKPKIHGNPMSEDDVKEAKQHLGISNLEPFFVPDYCLVSAKKMMELLSEHVLDWKKSFEKIMQQWEIETPEKLKLWNLHFYSNKAINSKINDDTWQSALTKMATRVASGKALCALAATDPTLVGGSADLAGSNATTLPNTSFITATDFSGRNIHFGVREHGMAAICNGITLHGGLRAYCATMVVFSDYMRPAIRLAALMQIPTLFILTHDSYAVGEDGPTHQPIEHAASLRAIPNLNVIRPADAIETFAAWEFAVSSTSQPTALLLTRQDLNNLDELIDSPRTLRAINEGLVNGGYIVKDFNNTAHAQKIILVASGSEVGLALQTASLLEKQPNEKPISIRVISAPIPQRLPENPIWLNKFLPKEIPVIAIEAGSHMGWGEIVGRDGKIFGLKNFGESAPAQKLAQHFGFTPEKMSENILNFLQIR</sequence>
<feature type="binding site" evidence="17">
    <location>
        <position position="164"/>
    </location>
    <ligand>
        <name>Mg(2+)</name>
        <dbReference type="ChEBI" id="CHEBI:18420"/>
    </ligand>
</feature>
<feature type="site" description="Important for catalytic activity" evidence="18">
    <location>
        <position position="275"/>
    </location>
</feature>
<evidence type="ECO:0000256" key="8">
    <source>
        <dbReference type="ARBA" id="ARBA00022723"/>
    </source>
</evidence>
<evidence type="ECO:0000256" key="9">
    <source>
        <dbReference type="ARBA" id="ARBA00022837"/>
    </source>
</evidence>
<evidence type="ECO:0000256" key="18">
    <source>
        <dbReference type="PIRSR" id="PIRSR605478-5"/>
    </source>
</evidence>
<dbReference type="EMBL" id="QOVW01000068">
    <property type="protein sequence ID" value="RDB36056.1"/>
    <property type="molecule type" value="Genomic_DNA"/>
</dbReference>
<feature type="binding site" evidence="16">
    <location>
        <position position="194"/>
    </location>
    <ligand>
        <name>thiamine diphosphate</name>
        <dbReference type="ChEBI" id="CHEBI:58937"/>
    </ligand>
</feature>
<feature type="binding site" evidence="15">
    <location>
        <position position="486"/>
    </location>
    <ligand>
        <name>substrate</name>
    </ligand>
</feature>
<evidence type="ECO:0000313" key="22">
    <source>
        <dbReference type="Proteomes" id="UP000253934"/>
    </source>
</evidence>
<evidence type="ECO:0000256" key="13">
    <source>
        <dbReference type="NCBIfam" id="TIGR00232"/>
    </source>
</evidence>
<feature type="binding site" evidence="15">
    <location>
        <position position="490"/>
    </location>
    <ligand>
        <name>substrate</name>
    </ligand>
</feature>
<dbReference type="SUPFAM" id="SSF52518">
    <property type="entry name" value="Thiamin diphosphate-binding fold (THDP-binding)"/>
    <property type="match status" value="2"/>
</dbReference>
<dbReference type="InterPro" id="IPR029061">
    <property type="entry name" value="THDP-binding"/>
</dbReference>
<feature type="binding site" evidence="15">
    <location>
        <position position="35"/>
    </location>
    <ligand>
        <name>substrate</name>
    </ligand>
</feature>
<dbReference type="InterPro" id="IPR005478">
    <property type="entry name" value="Transketolase_bac-like"/>
</dbReference>
<comment type="function">
    <text evidence="19">Catalyzes the transfer of a two-carbon ketol group from a ketose donor to an aldose acceptor, via a covalent intermediate with the cofactor thiamine pyrophosphate.</text>
</comment>